<gene>
    <name evidence="1" type="ORF">AGLY_013445</name>
</gene>
<dbReference type="Proteomes" id="UP000475862">
    <property type="component" value="Unassembled WGS sequence"/>
</dbReference>
<organism evidence="1 2">
    <name type="scientific">Aphis glycines</name>
    <name type="common">Soybean aphid</name>
    <dbReference type="NCBI Taxonomy" id="307491"/>
    <lineage>
        <taxon>Eukaryota</taxon>
        <taxon>Metazoa</taxon>
        <taxon>Ecdysozoa</taxon>
        <taxon>Arthropoda</taxon>
        <taxon>Hexapoda</taxon>
        <taxon>Insecta</taxon>
        <taxon>Pterygota</taxon>
        <taxon>Neoptera</taxon>
        <taxon>Paraneoptera</taxon>
        <taxon>Hemiptera</taxon>
        <taxon>Sternorrhyncha</taxon>
        <taxon>Aphidomorpha</taxon>
        <taxon>Aphidoidea</taxon>
        <taxon>Aphididae</taxon>
        <taxon>Aphidini</taxon>
        <taxon>Aphis</taxon>
        <taxon>Aphis</taxon>
    </lineage>
</organism>
<evidence type="ECO:0000313" key="2">
    <source>
        <dbReference type="Proteomes" id="UP000475862"/>
    </source>
</evidence>
<accession>A0A6G0T6H8</accession>
<proteinExistence type="predicted"/>
<comment type="caution">
    <text evidence="1">The sequence shown here is derived from an EMBL/GenBank/DDBJ whole genome shotgun (WGS) entry which is preliminary data.</text>
</comment>
<protein>
    <submittedName>
        <fullName evidence="1">Uncharacterized protein</fullName>
    </submittedName>
</protein>
<dbReference type="AlphaFoldDB" id="A0A6G0T6H8"/>
<dbReference type="EMBL" id="VYZN01000054">
    <property type="protein sequence ID" value="KAE9526797.1"/>
    <property type="molecule type" value="Genomic_DNA"/>
</dbReference>
<evidence type="ECO:0000313" key="1">
    <source>
        <dbReference type="EMBL" id="KAE9526797.1"/>
    </source>
</evidence>
<keyword evidence="2" id="KW-1185">Reference proteome</keyword>
<reference evidence="1 2" key="1">
    <citation type="submission" date="2019-08" db="EMBL/GenBank/DDBJ databases">
        <title>The genome of the soybean aphid Biotype 1, its phylome, world population structure and adaptation to the North American continent.</title>
        <authorList>
            <person name="Giordano R."/>
            <person name="Donthu R.K."/>
            <person name="Hernandez A.G."/>
            <person name="Wright C.L."/>
            <person name="Zimin A.V."/>
        </authorList>
    </citation>
    <scope>NUCLEOTIDE SEQUENCE [LARGE SCALE GENOMIC DNA]</scope>
    <source>
        <tissue evidence="1">Whole aphids</tissue>
    </source>
</reference>
<sequence length="209" mass="23510">MFVLLRRNVTVIGSCKVFRKADVRNALASSVVFPRRNGTFGECLSVISPVNNEVDDLSATRQGKSTVIENSNELRISAAREVMAISSNGSMLLCVMRILRTVAFSTCCRSAELTSESPPQIFEGSSISSNKYTLKCTRRIIVKRRTIRNHMAFNDPLKPTYVNELIIEGEYREYGNERFLLYDNIPNANNRVLMLATDNYLLLLAKSDT</sequence>
<name>A0A6G0T6H8_APHGL</name>